<keyword evidence="3" id="KW-1185">Reference proteome</keyword>
<organism evidence="2 3">
    <name type="scientific">Merluccius polli</name>
    <name type="common">Benguela hake</name>
    <name type="synonym">Merluccius cadenati</name>
    <dbReference type="NCBI Taxonomy" id="89951"/>
    <lineage>
        <taxon>Eukaryota</taxon>
        <taxon>Metazoa</taxon>
        <taxon>Chordata</taxon>
        <taxon>Craniata</taxon>
        <taxon>Vertebrata</taxon>
        <taxon>Euteleostomi</taxon>
        <taxon>Actinopterygii</taxon>
        <taxon>Neopterygii</taxon>
        <taxon>Teleostei</taxon>
        <taxon>Neoteleostei</taxon>
        <taxon>Acanthomorphata</taxon>
        <taxon>Zeiogadaria</taxon>
        <taxon>Gadariae</taxon>
        <taxon>Gadiformes</taxon>
        <taxon>Gadoidei</taxon>
        <taxon>Merlucciidae</taxon>
        <taxon>Merluccius</taxon>
    </lineage>
</organism>
<dbReference type="AlphaFoldDB" id="A0AA47NWJ2"/>
<evidence type="ECO:0000256" key="1">
    <source>
        <dbReference type="SAM" id="MobiDB-lite"/>
    </source>
</evidence>
<evidence type="ECO:0000313" key="3">
    <source>
        <dbReference type="Proteomes" id="UP001174136"/>
    </source>
</evidence>
<feature type="compositionally biased region" description="Basic and acidic residues" evidence="1">
    <location>
        <begin position="131"/>
        <end position="151"/>
    </location>
</feature>
<evidence type="ECO:0000313" key="2">
    <source>
        <dbReference type="EMBL" id="KAK0139940.1"/>
    </source>
</evidence>
<dbReference type="InterPro" id="IPR026719">
    <property type="entry name" value="ERICH1"/>
</dbReference>
<feature type="compositionally biased region" description="Basic residues" evidence="1">
    <location>
        <begin position="172"/>
        <end position="186"/>
    </location>
</feature>
<reference evidence="2" key="1">
    <citation type="journal article" date="2023" name="Front. Mar. Sci.">
        <title>A new Merluccius polli reference genome to investigate the effects of global change in West African waters.</title>
        <authorList>
            <person name="Mateo J.L."/>
            <person name="Blanco-Fernandez C."/>
            <person name="Garcia-Vazquez E."/>
            <person name="Machado-Schiaffino G."/>
        </authorList>
    </citation>
    <scope>NUCLEOTIDE SEQUENCE</scope>
    <source>
        <strain evidence="2">C29</strain>
        <tissue evidence="2">Fin</tissue>
    </source>
</reference>
<name>A0AA47NWJ2_MERPO</name>
<protein>
    <recommendedName>
        <fullName evidence="4">Glutamate-rich protein 1</fullName>
    </recommendedName>
</protein>
<feature type="compositionally biased region" description="Basic residues" evidence="1">
    <location>
        <begin position="119"/>
        <end position="130"/>
    </location>
</feature>
<proteinExistence type="predicted"/>
<feature type="compositionally biased region" description="Acidic residues" evidence="1">
    <location>
        <begin position="105"/>
        <end position="114"/>
    </location>
</feature>
<sequence length="331" mass="36640">MARRREVFQSKVLHKLYPKAPAEENKPQPIHVVETLASKPALKRKTFQKPVKDDGESLSSTADPGLRVYTVLPPPADHQAGIQGASITPPQPESINSGGEAAAESSDDTDQDGQCEEHRKRRRRRGKKRCGLHEHSSIDGETRVGELHHLTQDSCVSSVSGGDGGGGDHLSKNKRRKLKKKRHKEKLRSLGLVPRTSALEFTYQKKGDQEEEEEEEEEEGKSTDEVSQFLSSIMEIYLSDSSVHPDRPSLPTAAVQKLLSNVVDGSASPSVLKQLTHLMGLVQRKEAGKLAQALEDIHSTSPLPPDDTAAFVPLFRYWITEILPMQRDTKE</sequence>
<gene>
    <name evidence="2" type="ORF">N1851_023140</name>
</gene>
<feature type="region of interest" description="Disordered" evidence="1">
    <location>
        <begin position="38"/>
        <end position="225"/>
    </location>
</feature>
<feature type="compositionally biased region" description="Acidic residues" evidence="1">
    <location>
        <begin position="209"/>
        <end position="219"/>
    </location>
</feature>
<accession>A0AA47NWJ2</accession>
<evidence type="ECO:0008006" key="4">
    <source>
        <dbReference type="Google" id="ProtNLM"/>
    </source>
</evidence>
<comment type="caution">
    <text evidence="2">The sequence shown here is derived from an EMBL/GenBank/DDBJ whole genome shotgun (WGS) entry which is preliminary data.</text>
</comment>
<dbReference type="EMBL" id="JAOPHQ010004278">
    <property type="protein sequence ID" value="KAK0139940.1"/>
    <property type="molecule type" value="Genomic_DNA"/>
</dbReference>
<dbReference type="PANTHER" id="PTHR22444">
    <property type="entry name" value="GLUTAMATE-RICH PROTEIN 1"/>
    <property type="match status" value="1"/>
</dbReference>
<dbReference type="PANTHER" id="PTHR22444:SF1">
    <property type="entry name" value="GLUTAMATE-RICH PROTEIN 1"/>
    <property type="match status" value="1"/>
</dbReference>
<dbReference type="Proteomes" id="UP001174136">
    <property type="component" value="Unassembled WGS sequence"/>
</dbReference>
<feature type="compositionally biased region" description="Polar residues" evidence="1">
    <location>
        <begin position="85"/>
        <end position="97"/>
    </location>
</feature>